<dbReference type="Proteomes" id="UP000199657">
    <property type="component" value="Unassembled WGS sequence"/>
</dbReference>
<name>A0A1H8QUK1_9GAMM</name>
<gene>
    <name evidence="1" type="ORF">SAMN04488052_101784</name>
</gene>
<proteinExistence type="predicted"/>
<protein>
    <submittedName>
        <fullName evidence="1">Uncharacterized protein</fullName>
    </submittedName>
</protein>
<reference evidence="1 2" key="1">
    <citation type="submission" date="2016-10" db="EMBL/GenBank/DDBJ databases">
        <authorList>
            <person name="de Groot N.N."/>
        </authorList>
    </citation>
    <scope>NUCLEOTIDE SEQUENCE [LARGE SCALE GENOMIC DNA]</scope>
    <source>
        <strain evidence="1 2">CGMCC 1.6291</strain>
    </source>
</reference>
<evidence type="ECO:0000313" key="2">
    <source>
        <dbReference type="Proteomes" id="UP000199657"/>
    </source>
</evidence>
<sequence length="286" mass="31058">MGEALTPPASSNGKLSETHQALFQELQHLASPWQGLLIYQMPWPGRAVSLAPQHLGELGAVLRQRAGPLRHLSESGLHSIVAAETAEAGYPACRIRRIPTAGHDAVLLILVSPDQDTPPPDETPFSTLEKRIAEAPTPPHPDRLALERAGLDVETGLPDHDGFCRVLQAMLSDLDADNQAVLLGVVNLASERDPRPSARVLNEVAHRLIRQLGQRSRVGRVGPSTLGAAVTAAPREGEEEMVRRVRGIIPYLPDTWTRPAIGGIQLRRSDLEQPGMRLQQAMDRTG</sequence>
<dbReference type="AlphaFoldDB" id="A0A1H8QUK1"/>
<keyword evidence="2" id="KW-1185">Reference proteome</keyword>
<dbReference type="RefSeq" id="WP_091640070.1">
    <property type="nucleotide sequence ID" value="NZ_FOEG01000001.1"/>
</dbReference>
<organism evidence="1 2">
    <name type="scientific">Aquisalimonas asiatica</name>
    <dbReference type="NCBI Taxonomy" id="406100"/>
    <lineage>
        <taxon>Bacteria</taxon>
        <taxon>Pseudomonadati</taxon>
        <taxon>Pseudomonadota</taxon>
        <taxon>Gammaproteobacteria</taxon>
        <taxon>Chromatiales</taxon>
        <taxon>Ectothiorhodospiraceae</taxon>
        <taxon>Aquisalimonas</taxon>
    </lineage>
</organism>
<accession>A0A1H8QUK1</accession>
<evidence type="ECO:0000313" key="1">
    <source>
        <dbReference type="EMBL" id="SEO57608.1"/>
    </source>
</evidence>
<dbReference type="EMBL" id="FOEG01000001">
    <property type="protein sequence ID" value="SEO57608.1"/>
    <property type="molecule type" value="Genomic_DNA"/>
</dbReference>